<dbReference type="PROSITE" id="PS50294">
    <property type="entry name" value="WD_REPEATS_REGION"/>
    <property type="match status" value="7"/>
</dbReference>
<reference evidence="12" key="1">
    <citation type="submission" date="2020-09" db="EMBL/GenBank/DDBJ databases">
        <title>Genome-Enabled Discovery of Anthraquinone Biosynthesis in Senna tora.</title>
        <authorList>
            <person name="Kang S.-H."/>
            <person name="Pandey R.P."/>
            <person name="Lee C.-M."/>
            <person name="Sim J.-S."/>
            <person name="Jeong J.-T."/>
            <person name="Choi B.-S."/>
            <person name="Jung M."/>
            <person name="Ginzburg D."/>
            <person name="Zhao K."/>
            <person name="Won S.Y."/>
            <person name="Oh T.-J."/>
            <person name="Yu Y."/>
            <person name="Kim N.-H."/>
            <person name="Lee O.R."/>
            <person name="Lee T.-H."/>
            <person name="Bashyal P."/>
            <person name="Kim T.-S."/>
            <person name="Lee W.-H."/>
            <person name="Kawkins C."/>
            <person name="Kim C.-K."/>
            <person name="Kim J.S."/>
            <person name="Ahn B.O."/>
            <person name="Rhee S.Y."/>
            <person name="Sohng J.K."/>
        </authorList>
    </citation>
    <scope>NUCLEOTIDE SEQUENCE</scope>
    <source>
        <tissue evidence="12">Leaf</tissue>
    </source>
</reference>
<dbReference type="Pfam" id="PF00314">
    <property type="entry name" value="Thaumatin"/>
    <property type="match status" value="1"/>
</dbReference>
<dbReference type="PANTHER" id="PTHR19854:SF15">
    <property type="entry name" value="TRANSDUCIN BETA-LIKE PROTEIN 3"/>
    <property type="match status" value="1"/>
</dbReference>
<comment type="subcellular location">
    <subcellularLocation>
        <location evidence="1">Nucleus</location>
        <location evidence="1">Nucleolus</location>
    </subcellularLocation>
    <subcellularLocation>
        <location evidence="2">Secreted</location>
    </subcellularLocation>
</comment>
<feature type="region of interest" description="Disordered" evidence="10">
    <location>
        <begin position="865"/>
        <end position="887"/>
    </location>
</feature>
<feature type="compositionally biased region" description="Basic and acidic residues" evidence="10">
    <location>
        <begin position="865"/>
        <end position="878"/>
    </location>
</feature>
<dbReference type="GO" id="GO:0034511">
    <property type="term" value="F:U3 snoRNA binding"/>
    <property type="evidence" value="ECO:0007669"/>
    <property type="project" value="TreeGrafter"/>
</dbReference>
<dbReference type="InterPro" id="IPR036322">
    <property type="entry name" value="WD40_repeat_dom_sf"/>
</dbReference>
<evidence type="ECO:0000313" key="12">
    <source>
        <dbReference type="EMBL" id="KAF7822248.1"/>
    </source>
</evidence>
<dbReference type="Proteomes" id="UP000634136">
    <property type="component" value="Unassembled WGS sequence"/>
</dbReference>
<evidence type="ECO:0000256" key="8">
    <source>
        <dbReference type="ARBA" id="ARBA00023242"/>
    </source>
</evidence>
<dbReference type="GO" id="GO:0000472">
    <property type="term" value="P:endonucleolytic cleavage to generate mature 5'-end of SSU-rRNA from (SSU-rRNA, 5.8S rRNA, LSU-rRNA)"/>
    <property type="evidence" value="ECO:0007669"/>
    <property type="project" value="TreeGrafter"/>
</dbReference>
<evidence type="ECO:0000256" key="9">
    <source>
        <dbReference type="PROSITE-ProRule" id="PRU00221"/>
    </source>
</evidence>
<dbReference type="CDD" id="cd09218">
    <property type="entry name" value="TLP-PA"/>
    <property type="match status" value="1"/>
</dbReference>
<dbReference type="AlphaFoldDB" id="A0A834THM1"/>
<sequence>MAALSLKRNYRCVPALQQFYTGGPFAVSSDGSFIACACGESIKIVDSSNASIRSTIDGDSEAVTALALSPDDQLLFSSSHSRQIRVWNLSTLKCERSWKGHDGPVMSMSCHPSGGLLATGGADKKVLVWDVDGGFCTHYFTGHRGVVSSILFHPDPEKQLLFSGSDDGGDHATVRVWDISKAKRKKCIATLDNHRSAVTSLAVSEDGWTLLSAGRDKAGCSILSNKKTVVTNEAIEAVCVIGPGSPFASSLDLHNKQSSKKRGGSQAIKFVTVGERGIVRIWSSEGAGCLFEQKTSDVSVSTDEDGLQRGFTAAAMLTSDQGLLCVTADQQFLFYSLEYSGEVLQLDLTKRLVGYNEEIVDMKFLGDDEKYLALATNLEQCLFVKLASNATLQSICAIPRDAFHMETFYDSQRNKVRVYDLASMSCSYVLAGHTEIVLCLDTCVSSSGRTLIVTGSKDNSVRLWESESRSCLGVGIGHMGAVGAVAFSKRKRDFFVSGSSDHTLKVWSMDGLSDNMELPNSLKAKAVVAAHDKDINSVAIAPNDSLVCSGSQDRTACIWRLPDLVSVVVLKGHKRGVWSVEFSPVDQCVLTASGDKTIRIWAISDGSCLKTFEGHTSSVLRASFLTRGTQFVSCGADGLVKLWTVKSNECVATYDNHEDKVWALAVGRKTEMLATGGSDAVVNLWFDSTASDKEEAFRKEEEGVLKGQELENAVSDADYTKAIQIAFELRRPRKLFELLAELCRKREAEDRIDRALKALEKEELRILFDYVREWNTKPKLCYVAQFVLYRVFNIFPPTDIIQMKGIKEILEGLIPYTQRHYSRIDRLVRSTFLLDYTLSGMSVIEPEPQKTESKVDSLLHSEEEHAIEEQDHAEEKASSKKRKSKKSKHEVLEVSAASIILYNKCSHPVWPGIQPSAGKPILARGGFKLPPNKAYSLRLPPLWSGRFWGRHACAFDASGRGRCATGDCGGALFCNGIGGTPPATLAEFTLGNDQDFYDVSLVDGYNLPISITPFKGSGKCSYAGCVSDLNLMCPVGLQVRAHDKRVVACKSACSAFNSPRYCCTGSYGSPQACKPTAYSRIFKTACPKAYSYAYDDPTSIATCTKASYLVTFCPRRR</sequence>
<dbReference type="GO" id="GO:0005576">
    <property type="term" value="C:extracellular region"/>
    <property type="evidence" value="ECO:0007669"/>
    <property type="project" value="UniProtKB-SubCell"/>
</dbReference>
<feature type="repeat" description="WD" evidence="9">
    <location>
        <begin position="475"/>
        <end position="510"/>
    </location>
</feature>
<gene>
    <name evidence="12" type="ORF">G2W53_027703</name>
</gene>
<keyword evidence="8" id="KW-0539">Nucleus</keyword>
<comment type="similarity">
    <text evidence="3">Belongs to the thaumatin family.</text>
</comment>
<feature type="repeat" description="WD" evidence="9">
    <location>
        <begin position="612"/>
        <end position="653"/>
    </location>
</feature>
<dbReference type="PRINTS" id="PR00320">
    <property type="entry name" value="GPROTEINBRPT"/>
</dbReference>
<dbReference type="InterPro" id="IPR001680">
    <property type="entry name" value="WD40_rpt"/>
</dbReference>
<dbReference type="GO" id="GO:0032040">
    <property type="term" value="C:small-subunit processome"/>
    <property type="evidence" value="ECO:0007669"/>
    <property type="project" value="InterPro"/>
</dbReference>
<evidence type="ECO:0000256" key="1">
    <source>
        <dbReference type="ARBA" id="ARBA00004604"/>
    </source>
</evidence>
<dbReference type="GO" id="GO:0000480">
    <property type="term" value="P:endonucleolytic cleavage in 5'-ETS of tricistronic rRNA transcript (SSU-rRNA, 5.8S rRNA, LSU-rRNA)"/>
    <property type="evidence" value="ECO:0007669"/>
    <property type="project" value="TreeGrafter"/>
</dbReference>
<dbReference type="Gene3D" id="2.60.110.10">
    <property type="entry name" value="Thaumatin"/>
    <property type="match status" value="1"/>
</dbReference>
<dbReference type="SMART" id="SM00320">
    <property type="entry name" value="WD40"/>
    <property type="match status" value="10"/>
</dbReference>
<dbReference type="SUPFAM" id="SSF49870">
    <property type="entry name" value="Osmotin, thaumatin-like protein"/>
    <property type="match status" value="1"/>
</dbReference>
<dbReference type="SMART" id="SM00205">
    <property type="entry name" value="THN"/>
    <property type="match status" value="1"/>
</dbReference>
<dbReference type="InterPro" id="IPR001938">
    <property type="entry name" value="Thaumatin"/>
</dbReference>
<dbReference type="Pfam" id="PF08625">
    <property type="entry name" value="Utp13"/>
    <property type="match status" value="1"/>
</dbReference>
<dbReference type="PANTHER" id="PTHR19854">
    <property type="entry name" value="TRANSDUCIN BETA-LIKE 3"/>
    <property type="match status" value="1"/>
</dbReference>
<feature type="repeat" description="WD" evidence="9">
    <location>
        <begin position="56"/>
        <end position="97"/>
    </location>
</feature>
<keyword evidence="4" id="KW-0964">Secreted</keyword>
<evidence type="ECO:0000256" key="2">
    <source>
        <dbReference type="ARBA" id="ARBA00004613"/>
    </source>
</evidence>
<dbReference type="InterPro" id="IPR019775">
    <property type="entry name" value="WD40_repeat_CS"/>
</dbReference>
<dbReference type="Gene3D" id="2.130.10.10">
    <property type="entry name" value="YVTN repeat-like/Quinoprotein amine dehydrogenase"/>
    <property type="match status" value="3"/>
</dbReference>
<dbReference type="EMBL" id="JAAIUW010000008">
    <property type="protein sequence ID" value="KAF7822248.1"/>
    <property type="molecule type" value="Genomic_DNA"/>
</dbReference>
<keyword evidence="7" id="KW-1015">Disulfide bond</keyword>
<dbReference type="SUPFAM" id="SSF50978">
    <property type="entry name" value="WD40 repeat-like"/>
    <property type="match status" value="2"/>
</dbReference>
<evidence type="ECO:0000256" key="6">
    <source>
        <dbReference type="ARBA" id="ARBA00022737"/>
    </source>
</evidence>
<dbReference type="InterPro" id="IPR020472">
    <property type="entry name" value="WD40_PAC1"/>
</dbReference>
<dbReference type="PRINTS" id="PR00347">
    <property type="entry name" value="THAUMATIN"/>
</dbReference>
<dbReference type="InterPro" id="IPR013934">
    <property type="entry name" value="Utp13_C"/>
</dbReference>
<dbReference type="InterPro" id="IPR037176">
    <property type="entry name" value="Osmotin/thaumatin-like_sf"/>
</dbReference>
<feature type="domain" description="U3 small nucleolar RNA-associated protein 13 C-terminal" evidence="11">
    <location>
        <begin position="708"/>
        <end position="841"/>
    </location>
</feature>
<dbReference type="OrthoDB" id="5414888at2759"/>
<dbReference type="CDD" id="cd00200">
    <property type="entry name" value="WD40"/>
    <property type="match status" value="2"/>
</dbReference>
<dbReference type="PROSITE" id="PS51367">
    <property type="entry name" value="THAUMATIN_2"/>
    <property type="match status" value="1"/>
</dbReference>
<evidence type="ECO:0000313" key="13">
    <source>
        <dbReference type="Proteomes" id="UP000634136"/>
    </source>
</evidence>
<organism evidence="12 13">
    <name type="scientific">Senna tora</name>
    <dbReference type="NCBI Taxonomy" id="362788"/>
    <lineage>
        <taxon>Eukaryota</taxon>
        <taxon>Viridiplantae</taxon>
        <taxon>Streptophyta</taxon>
        <taxon>Embryophyta</taxon>
        <taxon>Tracheophyta</taxon>
        <taxon>Spermatophyta</taxon>
        <taxon>Magnoliopsida</taxon>
        <taxon>eudicotyledons</taxon>
        <taxon>Gunneridae</taxon>
        <taxon>Pentapetalae</taxon>
        <taxon>rosids</taxon>
        <taxon>fabids</taxon>
        <taxon>Fabales</taxon>
        <taxon>Fabaceae</taxon>
        <taxon>Caesalpinioideae</taxon>
        <taxon>Cassia clade</taxon>
        <taxon>Senna</taxon>
    </lineage>
</organism>
<evidence type="ECO:0000256" key="5">
    <source>
        <dbReference type="ARBA" id="ARBA00022574"/>
    </source>
</evidence>
<dbReference type="FunFam" id="2.130.10.10:FF:001711">
    <property type="entry name" value="Transducin beta-like protein 3"/>
    <property type="match status" value="1"/>
</dbReference>
<feature type="repeat" description="WD" evidence="9">
    <location>
        <begin position="570"/>
        <end position="611"/>
    </location>
</feature>
<feature type="repeat" description="WD" evidence="9">
    <location>
        <begin position="528"/>
        <end position="561"/>
    </location>
</feature>
<evidence type="ECO:0000256" key="3">
    <source>
        <dbReference type="ARBA" id="ARBA00010607"/>
    </source>
</evidence>
<dbReference type="PROSITE" id="PS00678">
    <property type="entry name" value="WD_REPEATS_1"/>
    <property type="match status" value="1"/>
</dbReference>
<dbReference type="PROSITE" id="PS50082">
    <property type="entry name" value="WD_REPEATS_2"/>
    <property type="match status" value="8"/>
</dbReference>
<evidence type="ECO:0000256" key="10">
    <source>
        <dbReference type="SAM" id="MobiDB-lite"/>
    </source>
</evidence>
<dbReference type="InterPro" id="IPR017949">
    <property type="entry name" value="Thaumatin_CS"/>
</dbReference>
<comment type="caution">
    <text evidence="12">The sequence shown here is derived from an EMBL/GenBank/DDBJ whole genome shotgun (WGS) entry which is preliminary data.</text>
</comment>
<accession>A0A834THM1</accession>
<dbReference type="Pfam" id="PF00400">
    <property type="entry name" value="WD40"/>
    <property type="match status" value="10"/>
</dbReference>
<dbReference type="InterPro" id="IPR015943">
    <property type="entry name" value="WD40/YVTN_repeat-like_dom_sf"/>
</dbReference>
<evidence type="ECO:0000256" key="4">
    <source>
        <dbReference type="ARBA" id="ARBA00022525"/>
    </source>
</evidence>
<dbReference type="GO" id="GO:0030686">
    <property type="term" value="C:90S preribosome"/>
    <property type="evidence" value="ECO:0007669"/>
    <property type="project" value="TreeGrafter"/>
</dbReference>
<keyword evidence="13" id="KW-1185">Reference proteome</keyword>
<evidence type="ECO:0000259" key="11">
    <source>
        <dbReference type="Pfam" id="PF08625"/>
    </source>
</evidence>
<feature type="repeat" description="WD" evidence="9">
    <location>
        <begin position="98"/>
        <end position="132"/>
    </location>
</feature>
<keyword evidence="6" id="KW-0677">Repeat</keyword>
<dbReference type="FunFam" id="2.130.10.10:FF:002456">
    <property type="entry name" value="Transducin beta-like protein 3"/>
    <property type="match status" value="1"/>
</dbReference>
<keyword evidence="5 9" id="KW-0853">WD repeat</keyword>
<dbReference type="FunFam" id="2.60.110.10:FF:000002">
    <property type="entry name" value="Thaumatin-like protein 1a"/>
    <property type="match status" value="1"/>
</dbReference>
<evidence type="ECO:0000256" key="7">
    <source>
        <dbReference type="ARBA" id="ARBA00023157"/>
    </source>
</evidence>
<feature type="repeat" description="WD" evidence="9">
    <location>
        <begin position="430"/>
        <end position="474"/>
    </location>
</feature>
<protein>
    <submittedName>
        <fullName evidence="12">Transducin beta-like protein 3</fullName>
    </submittedName>
</protein>
<feature type="repeat" description="WD" evidence="9">
    <location>
        <begin position="654"/>
        <end position="685"/>
    </location>
</feature>
<dbReference type="PROSITE" id="PS00316">
    <property type="entry name" value="THAUMATIN_1"/>
    <property type="match status" value="1"/>
</dbReference>
<name>A0A834THM1_9FABA</name>
<proteinExistence type="inferred from homology"/>